<evidence type="ECO:0000256" key="3">
    <source>
        <dbReference type="ARBA" id="ARBA00004370"/>
    </source>
</evidence>
<keyword evidence="5" id="KW-0496">Mitochondrion</keyword>
<evidence type="ECO:0000256" key="6">
    <source>
        <dbReference type="ARBA" id="ARBA00023136"/>
    </source>
</evidence>
<feature type="region of interest" description="Disordered" evidence="7">
    <location>
        <begin position="323"/>
        <end position="344"/>
    </location>
</feature>
<evidence type="ECO:0000256" key="4">
    <source>
        <dbReference type="ARBA" id="ARBA00022824"/>
    </source>
</evidence>
<dbReference type="Proteomes" id="UP000800092">
    <property type="component" value="Unassembled WGS sequence"/>
</dbReference>
<dbReference type="PANTHER" id="PTHR48182:SF2">
    <property type="entry name" value="PROTEIN SERAC1"/>
    <property type="match status" value="1"/>
</dbReference>
<sequence>MAEIRRDGFTKLSGDSGGGANNDYRLNIIFVHGLRGHPRETWEGSPMKPKSGQSSAPNIFKSLFKHNRPSQSTQQRGQDGNSLSAKLFWPEELLPEDMPQARIWTYGYNADVINGLFQANNKNSVSQHGRDLAVRVEREIVNKDPIFFVAHSLGGIVVKDALRRSKLCRMQTKLIVFLGTPHRGSGSVGWGEIAPNIAGMALQESNKDIVQTLAVNSEVLDNIHEEFTGIVQELRIKIHSFQEAQGVSGMKGLDRKVVDPFSSKLDLPLSIETVETIDANHMQMARCSGKTDPRYLAICGVLQRFVRIDLLNGNTQEMKLTHPTQMEAPSKAAAGPELEHHSSARAQGRTDGIVFSGPISGHNVISGMQTTGGTTNFTFN</sequence>
<evidence type="ECO:0000256" key="7">
    <source>
        <dbReference type="SAM" id="MobiDB-lite"/>
    </source>
</evidence>
<comment type="subcellular location">
    <subcellularLocation>
        <location evidence="2">Endoplasmic reticulum</location>
    </subcellularLocation>
    <subcellularLocation>
        <location evidence="3">Membrane</location>
    </subcellularLocation>
    <subcellularLocation>
        <location evidence="1">Mitochondrion</location>
    </subcellularLocation>
</comment>
<organism evidence="8 9">
    <name type="scientific">Viridothelium virens</name>
    <name type="common">Speckled blister lichen</name>
    <name type="synonym">Trypethelium virens</name>
    <dbReference type="NCBI Taxonomy" id="1048519"/>
    <lineage>
        <taxon>Eukaryota</taxon>
        <taxon>Fungi</taxon>
        <taxon>Dikarya</taxon>
        <taxon>Ascomycota</taxon>
        <taxon>Pezizomycotina</taxon>
        <taxon>Dothideomycetes</taxon>
        <taxon>Dothideomycetes incertae sedis</taxon>
        <taxon>Trypetheliales</taxon>
        <taxon>Trypetheliaceae</taxon>
        <taxon>Viridothelium</taxon>
    </lineage>
</organism>
<dbReference type="EMBL" id="ML991801">
    <property type="protein sequence ID" value="KAF2234153.1"/>
    <property type="molecule type" value="Genomic_DNA"/>
</dbReference>
<gene>
    <name evidence="8" type="ORF">EV356DRAFT_533202</name>
</gene>
<dbReference type="GO" id="GO:0005783">
    <property type="term" value="C:endoplasmic reticulum"/>
    <property type="evidence" value="ECO:0007669"/>
    <property type="project" value="UniProtKB-SubCell"/>
</dbReference>
<evidence type="ECO:0000313" key="8">
    <source>
        <dbReference type="EMBL" id="KAF2234153.1"/>
    </source>
</evidence>
<protein>
    <recommendedName>
        <fullName evidence="10">DUF676 domain-containing protein</fullName>
    </recommendedName>
</protein>
<proteinExistence type="predicted"/>
<dbReference type="OrthoDB" id="5086500at2759"/>
<evidence type="ECO:0000256" key="1">
    <source>
        <dbReference type="ARBA" id="ARBA00004173"/>
    </source>
</evidence>
<dbReference type="GO" id="GO:0005739">
    <property type="term" value="C:mitochondrion"/>
    <property type="evidence" value="ECO:0007669"/>
    <property type="project" value="UniProtKB-SubCell"/>
</dbReference>
<keyword evidence="4" id="KW-0256">Endoplasmic reticulum</keyword>
<dbReference type="PANTHER" id="PTHR48182">
    <property type="entry name" value="PROTEIN SERAC1"/>
    <property type="match status" value="1"/>
</dbReference>
<dbReference type="InterPro" id="IPR052374">
    <property type="entry name" value="SERAC1"/>
</dbReference>
<evidence type="ECO:0000256" key="2">
    <source>
        <dbReference type="ARBA" id="ARBA00004240"/>
    </source>
</evidence>
<dbReference type="Gene3D" id="3.40.50.1820">
    <property type="entry name" value="alpha/beta hydrolase"/>
    <property type="match status" value="1"/>
</dbReference>
<reference evidence="8" key="1">
    <citation type="journal article" date="2020" name="Stud. Mycol.">
        <title>101 Dothideomycetes genomes: a test case for predicting lifestyles and emergence of pathogens.</title>
        <authorList>
            <person name="Haridas S."/>
            <person name="Albert R."/>
            <person name="Binder M."/>
            <person name="Bloem J."/>
            <person name="Labutti K."/>
            <person name="Salamov A."/>
            <person name="Andreopoulos B."/>
            <person name="Baker S."/>
            <person name="Barry K."/>
            <person name="Bills G."/>
            <person name="Bluhm B."/>
            <person name="Cannon C."/>
            <person name="Castanera R."/>
            <person name="Culley D."/>
            <person name="Daum C."/>
            <person name="Ezra D."/>
            <person name="Gonzalez J."/>
            <person name="Henrissat B."/>
            <person name="Kuo A."/>
            <person name="Liang C."/>
            <person name="Lipzen A."/>
            <person name="Lutzoni F."/>
            <person name="Magnuson J."/>
            <person name="Mondo S."/>
            <person name="Nolan M."/>
            <person name="Ohm R."/>
            <person name="Pangilinan J."/>
            <person name="Park H.-J."/>
            <person name="Ramirez L."/>
            <person name="Alfaro M."/>
            <person name="Sun H."/>
            <person name="Tritt A."/>
            <person name="Yoshinaga Y."/>
            <person name="Zwiers L.-H."/>
            <person name="Turgeon B."/>
            <person name="Goodwin S."/>
            <person name="Spatafora J."/>
            <person name="Crous P."/>
            <person name="Grigoriev I."/>
        </authorList>
    </citation>
    <scope>NUCLEOTIDE SEQUENCE</scope>
    <source>
        <strain evidence="8">Tuck. ex Michener</strain>
    </source>
</reference>
<evidence type="ECO:0008006" key="10">
    <source>
        <dbReference type="Google" id="ProtNLM"/>
    </source>
</evidence>
<keyword evidence="9" id="KW-1185">Reference proteome</keyword>
<dbReference type="SUPFAM" id="SSF53474">
    <property type="entry name" value="alpha/beta-Hydrolases"/>
    <property type="match status" value="1"/>
</dbReference>
<dbReference type="InterPro" id="IPR029058">
    <property type="entry name" value="AB_hydrolase_fold"/>
</dbReference>
<dbReference type="GO" id="GO:0016020">
    <property type="term" value="C:membrane"/>
    <property type="evidence" value="ECO:0007669"/>
    <property type="project" value="UniProtKB-SubCell"/>
</dbReference>
<name>A0A6A6H9H0_VIRVR</name>
<dbReference type="AlphaFoldDB" id="A0A6A6H9H0"/>
<evidence type="ECO:0000256" key="5">
    <source>
        <dbReference type="ARBA" id="ARBA00023128"/>
    </source>
</evidence>
<evidence type="ECO:0000313" key="9">
    <source>
        <dbReference type="Proteomes" id="UP000800092"/>
    </source>
</evidence>
<accession>A0A6A6H9H0</accession>
<keyword evidence="6" id="KW-0472">Membrane</keyword>